<gene>
    <name evidence="3" type="ORF">EAH86_19500</name>
</gene>
<dbReference type="Pfam" id="PF05257">
    <property type="entry name" value="CHAP"/>
    <property type="match status" value="1"/>
</dbReference>
<dbReference type="InterPro" id="IPR038765">
    <property type="entry name" value="Papain-like_cys_pep_sf"/>
</dbReference>
<protein>
    <submittedName>
        <fullName evidence="3">CHAP domain-containing protein</fullName>
    </submittedName>
</protein>
<organism evidence="3 4">
    <name type="scientific">Pedococcus bigeumensis</name>
    <dbReference type="NCBI Taxonomy" id="433644"/>
    <lineage>
        <taxon>Bacteria</taxon>
        <taxon>Bacillati</taxon>
        <taxon>Actinomycetota</taxon>
        <taxon>Actinomycetes</taxon>
        <taxon>Micrococcales</taxon>
        <taxon>Intrasporangiaceae</taxon>
        <taxon>Pedococcus</taxon>
    </lineage>
</organism>
<reference evidence="3 4" key="1">
    <citation type="journal article" date="2019" name="Environ. Microbiol.">
        <title>Species interactions and distinct microbial communities in high Arctic permafrost affected cryosols are associated with the CH4 and CO2 gas fluxes.</title>
        <authorList>
            <person name="Altshuler I."/>
            <person name="Hamel J."/>
            <person name="Turney S."/>
            <person name="Magnuson E."/>
            <person name="Levesque R."/>
            <person name="Greer C."/>
            <person name="Whyte L.G."/>
        </authorList>
    </citation>
    <scope>NUCLEOTIDE SEQUENCE [LARGE SCALE GENOMIC DNA]</scope>
    <source>
        <strain evidence="3 4">S9.3A</strain>
    </source>
</reference>
<feature type="signal peptide" evidence="1">
    <location>
        <begin position="1"/>
        <end position="32"/>
    </location>
</feature>
<evidence type="ECO:0000313" key="3">
    <source>
        <dbReference type="EMBL" id="TPG12925.1"/>
    </source>
</evidence>
<accession>A0A502CGR9</accession>
<dbReference type="OrthoDB" id="4855196at2"/>
<feature type="chain" id="PRO_5021484737" evidence="1">
    <location>
        <begin position="33"/>
        <end position="428"/>
    </location>
</feature>
<evidence type="ECO:0000256" key="1">
    <source>
        <dbReference type="SAM" id="SignalP"/>
    </source>
</evidence>
<feature type="domain" description="Peptidase C51" evidence="2">
    <location>
        <begin position="44"/>
        <end position="170"/>
    </location>
</feature>
<evidence type="ECO:0000313" key="4">
    <source>
        <dbReference type="Proteomes" id="UP000317722"/>
    </source>
</evidence>
<sequence>MRPHVHSTVARLTALALAVSAGLVTLAPSAQAETLVRECKAANISCISFSGYNGKSVWGYPVGASGNNCVNYVAYRLSRNGVPTLSGLGSGGSWATSARARGYRVDATAKVGSIAQWNYGSSYAPSQGHVGYVEEVTSSYIVVSDSAWSGYSSRMRIPKGDRNWPSNFIHFKDQSYIPPPSGSFLKVRETSEVYRLVGRTPVFVSTWTAFGGTQPTQLVSSTSLATLPQRVADGTFIKGAQRAEVYRVAGGAPVFVSTWTAFGGAKPTMTVDQVAIDQAGTSARYNRLLAKPADGTFLRGAQRGEIYRMAGGAPVYVSTWTAFGGAKPTMTVDQVAIDKAGSATRYNHLSFRPLDGTILAASPSTKYYLVKAGIPVTTATSAGAKTVDQVAIQRAGDTSALKWTHLAKGVTLRAAPLKVKVGPPRSVG</sequence>
<dbReference type="SUPFAM" id="SSF54001">
    <property type="entry name" value="Cysteine proteinases"/>
    <property type="match status" value="1"/>
</dbReference>
<dbReference type="Proteomes" id="UP000317722">
    <property type="component" value="Unassembled WGS sequence"/>
</dbReference>
<evidence type="ECO:0000259" key="2">
    <source>
        <dbReference type="PROSITE" id="PS50911"/>
    </source>
</evidence>
<name>A0A502CGR9_9MICO</name>
<proteinExistence type="predicted"/>
<dbReference type="EMBL" id="RCZM01000008">
    <property type="protein sequence ID" value="TPG12925.1"/>
    <property type="molecule type" value="Genomic_DNA"/>
</dbReference>
<dbReference type="InterPro" id="IPR007921">
    <property type="entry name" value="CHAP_dom"/>
</dbReference>
<dbReference type="AlphaFoldDB" id="A0A502CGR9"/>
<dbReference type="PROSITE" id="PS50911">
    <property type="entry name" value="CHAP"/>
    <property type="match status" value="1"/>
</dbReference>
<keyword evidence="1" id="KW-0732">Signal</keyword>
<comment type="caution">
    <text evidence="3">The sequence shown here is derived from an EMBL/GenBank/DDBJ whole genome shotgun (WGS) entry which is preliminary data.</text>
</comment>
<keyword evidence="4" id="KW-1185">Reference proteome</keyword>
<dbReference type="Gene3D" id="3.90.1720.10">
    <property type="entry name" value="endopeptidase domain like (from Nostoc punctiforme)"/>
    <property type="match status" value="1"/>
</dbReference>